<comment type="caution">
    <text evidence="1">The sequence shown here is derived from an EMBL/GenBank/DDBJ whole genome shotgun (WGS) entry which is preliminary data.</text>
</comment>
<dbReference type="EMBL" id="MU266551">
    <property type="protein sequence ID" value="KAH7920918.1"/>
    <property type="molecule type" value="Genomic_DNA"/>
</dbReference>
<reference evidence="1" key="1">
    <citation type="journal article" date="2021" name="New Phytol.">
        <title>Evolutionary innovations through gain and loss of genes in the ectomycorrhizal Boletales.</title>
        <authorList>
            <person name="Wu G."/>
            <person name="Miyauchi S."/>
            <person name="Morin E."/>
            <person name="Kuo A."/>
            <person name="Drula E."/>
            <person name="Varga T."/>
            <person name="Kohler A."/>
            <person name="Feng B."/>
            <person name="Cao Y."/>
            <person name="Lipzen A."/>
            <person name="Daum C."/>
            <person name="Hundley H."/>
            <person name="Pangilinan J."/>
            <person name="Johnson J."/>
            <person name="Barry K."/>
            <person name="LaButti K."/>
            <person name="Ng V."/>
            <person name="Ahrendt S."/>
            <person name="Min B."/>
            <person name="Choi I.G."/>
            <person name="Park H."/>
            <person name="Plett J.M."/>
            <person name="Magnuson J."/>
            <person name="Spatafora J.W."/>
            <person name="Nagy L.G."/>
            <person name="Henrissat B."/>
            <person name="Grigoriev I.V."/>
            <person name="Yang Z.L."/>
            <person name="Xu J."/>
            <person name="Martin F.M."/>
        </authorList>
    </citation>
    <scope>NUCLEOTIDE SEQUENCE</scope>
    <source>
        <strain evidence="1">KUC20120723A-06</strain>
    </source>
</reference>
<name>A0ACB8B7P9_9AGAM</name>
<organism evidence="1 2">
    <name type="scientific">Leucogyrophana mollusca</name>
    <dbReference type="NCBI Taxonomy" id="85980"/>
    <lineage>
        <taxon>Eukaryota</taxon>
        <taxon>Fungi</taxon>
        <taxon>Dikarya</taxon>
        <taxon>Basidiomycota</taxon>
        <taxon>Agaricomycotina</taxon>
        <taxon>Agaricomycetes</taxon>
        <taxon>Agaricomycetidae</taxon>
        <taxon>Boletales</taxon>
        <taxon>Boletales incertae sedis</taxon>
        <taxon>Leucogyrophana</taxon>
    </lineage>
</organism>
<evidence type="ECO:0000313" key="1">
    <source>
        <dbReference type="EMBL" id="KAH7920918.1"/>
    </source>
</evidence>
<sequence length="359" mass="39783">MSESSNDNKCVSHYRTPALPKKSKAVIPAPTSIKSKSKHVSTSETVTLKAKKLGKREERQKLERPVFHSDSDNNVKHEVDSDGLSVDDIAHSESVANSERCWGSSTQLKFNSHGKVNLTAQQSHIQSLLRAAISLTHQHLAFEDAYPDLNEKRRVMANLLLTAAKSENGCAEVRSRLKKDAPYVRVLARQPEGRVSKFRNDFKGAAERRVPAALGLEKNAAGREKAAALLCKDAYLFPLDAKGNPMRNKPFQAPAILYTIEAASFENPTCAGIKYHHLFTSTRDDRLDELELPCAMVALAATAVRAVIMDYASEAKEALDFNSTIFAGIYGKLVDKINNVFEDSEKKYHSMMATLYNMT</sequence>
<proteinExistence type="predicted"/>
<protein>
    <submittedName>
        <fullName evidence="1">Uncharacterized protein</fullName>
    </submittedName>
</protein>
<keyword evidence="2" id="KW-1185">Reference proteome</keyword>
<gene>
    <name evidence="1" type="ORF">BV22DRAFT_766598</name>
</gene>
<dbReference type="Proteomes" id="UP000790709">
    <property type="component" value="Unassembled WGS sequence"/>
</dbReference>
<accession>A0ACB8B7P9</accession>
<evidence type="ECO:0000313" key="2">
    <source>
        <dbReference type="Proteomes" id="UP000790709"/>
    </source>
</evidence>